<organism evidence="2 3">
    <name type="scientific">Babesia ovis</name>
    <dbReference type="NCBI Taxonomy" id="5869"/>
    <lineage>
        <taxon>Eukaryota</taxon>
        <taxon>Sar</taxon>
        <taxon>Alveolata</taxon>
        <taxon>Apicomplexa</taxon>
        <taxon>Aconoidasida</taxon>
        <taxon>Piroplasmida</taxon>
        <taxon>Babesiidae</taxon>
        <taxon>Babesia</taxon>
    </lineage>
</organism>
<name>A0A9W5WW57_BABOV</name>
<dbReference type="PANTHER" id="PTHR24016:SF0">
    <property type="entry name" value="CONSERVED OLIGOMERIC GOLGI COMPLEX SUBUNIT 4"/>
    <property type="match status" value="1"/>
</dbReference>
<dbReference type="InterPro" id="IPR048684">
    <property type="entry name" value="COG4_C"/>
</dbReference>
<gene>
    <name evidence="2" type="ORF">BaOVIS_029780</name>
</gene>
<dbReference type="Gene3D" id="1.20.58.1970">
    <property type="match status" value="1"/>
</dbReference>
<proteinExistence type="predicted"/>
<dbReference type="InterPro" id="IPR013167">
    <property type="entry name" value="COG4_M"/>
</dbReference>
<evidence type="ECO:0000313" key="2">
    <source>
        <dbReference type="EMBL" id="GFE55574.1"/>
    </source>
</evidence>
<dbReference type="AlphaFoldDB" id="A0A9W5WW57"/>
<keyword evidence="3" id="KW-1185">Reference proteome</keyword>
<evidence type="ECO:0000313" key="3">
    <source>
        <dbReference type="Proteomes" id="UP001057455"/>
    </source>
</evidence>
<dbReference type="Pfam" id="PF20662">
    <property type="entry name" value="COG4_C"/>
    <property type="match status" value="1"/>
</dbReference>
<dbReference type="Proteomes" id="UP001057455">
    <property type="component" value="Unassembled WGS sequence"/>
</dbReference>
<dbReference type="PANTHER" id="PTHR24016">
    <property type="entry name" value="CONSERVED OLIGOMERIC GOLGI COMPLEX SUBUNIT 4"/>
    <property type="match status" value="1"/>
</dbReference>
<accession>A0A9W5WW57</accession>
<evidence type="ECO:0000259" key="1">
    <source>
        <dbReference type="SMART" id="SM00762"/>
    </source>
</evidence>
<dbReference type="OrthoDB" id="47059at2759"/>
<dbReference type="Pfam" id="PF08318">
    <property type="entry name" value="COG4_m"/>
    <property type="match status" value="1"/>
</dbReference>
<dbReference type="EMBL" id="BLIY01000022">
    <property type="protein sequence ID" value="GFE55574.1"/>
    <property type="molecule type" value="Genomic_DNA"/>
</dbReference>
<protein>
    <submittedName>
        <fullName evidence="2">Conserved oligomeric Golgi complex, putative</fullName>
    </submittedName>
</protein>
<reference evidence="2" key="1">
    <citation type="submission" date="2019-12" db="EMBL/GenBank/DDBJ databases">
        <title>Genome sequence of Babesia ovis.</title>
        <authorList>
            <person name="Yamagishi J."/>
            <person name="Sevinc F."/>
            <person name="Xuan X."/>
        </authorList>
    </citation>
    <scope>NUCLEOTIDE SEQUENCE</scope>
    <source>
        <strain evidence="2">Selcuk</strain>
    </source>
</reference>
<dbReference type="SMART" id="SM00762">
    <property type="entry name" value="Cog4"/>
    <property type="match status" value="1"/>
</dbReference>
<feature type="domain" description="COG4 transport protein middle alpha-helical bundle" evidence="1">
    <location>
        <begin position="145"/>
        <end position="454"/>
    </location>
</feature>
<sequence>MVELLKTLTTRLQRREDEILSHLRDLESPAMSKVESCKTTLQASPVARINLGINNSFESTEDFSKRLLTSAETSAEALTKLQCSVKVVDMVSLLYDLGSRVLSSYKSGDKEGGHESINRFIAAIDQAKKEGYWDEVSKVICCGHIDEVMRSLKAFVIEQLRGERTSEQSQVFTRLAVTLQARSEAYDSYLKIVKNKMQEVSSATRDCADSIRLERIIKTASTLLLSQAQAVHNELGSTDYLRICREIHMSASTQACSVFRSFFLSDFKTLITDTDGDLDSILSQIERSLDDDARFVEYVSDLKTIDRILDDIAGLSSLWCDYEISFRAIISPVHRSRLSHPNIEDGYGSDSVGTVSDATRILQSMLSLYVRLENASVMNSLNHAINCDAIYLTSADDGFSAATSTLVDDAFFVLQKAQQRAVATGDVQAACATLNQVIGIIQGTLKDALVRNLLDSQTIYKSFVENPDNLSNGSWYSMLQEYFDRIKQHLPESLPSRFSFIHCVNNIEECVNFLSKFKTEISACFEHEFSQLNNDRLLVESTVESLDTVLTEFHDLLELACKCALNILKCHIFDPLNGFAEINFNLDEDAYASCMSESPFLESVIFTLRSVFDHLSSFYLSASCLRCIETLIERICQFMEHSILGKRFTIYGAVYLDNIVRSIMQVCTSYDQKTRGQFGSLLLIIDVLNCGTRDELLHFYGQGSPELVDQYFSLRTDVDATSF</sequence>
<dbReference type="InterPro" id="IPR048682">
    <property type="entry name" value="COG4"/>
</dbReference>
<comment type="caution">
    <text evidence="2">The sequence shown here is derived from an EMBL/GenBank/DDBJ whole genome shotgun (WGS) entry which is preliminary data.</text>
</comment>